<protein>
    <submittedName>
        <fullName evidence="1">Uncharacterized protein</fullName>
    </submittedName>
</protein>
<reference evidence="2" key="1">
    <citation type="journal article" date="2019" name="Int. J. Syst. Evol. Microbiol.">
        <title>The Global Catalogue of Microorganisms (GCM) 10K type strain sequencing project: providing services to taxonomists for standard genome sequencing and annotation.</title>
        <authorList>
            <consortium name="The Broad Institute Genomics Platform"/>
            <consortium name="The Broad Institute Genome Sequencing Center for Infectious Disease"/>
            <person name="Wu L."/>
            <person name="Ma J."/>
        </authorList>
    </citation>
    <scope>NUCLEOTIDE SEQUENCE [LARGE SCALE GENOMIC DNA]</scope>
    <source>
        <strain evidence="2">JCM 18204</strain>
    </source>
</reference>
<proteinExistence type="predicted"/>
<gene>
    <name evidence="1" type="ORF">GCM10023307_16700</name>
</gene>
<dbReference type="Proteomes" id="UP001499959">
    <property type="component" value="Unassembled WGS sequence"/>
</dbReference>
<dbReference type="EMBL" id="BAABJE010000007">
    <property type="protein sequence ID" value="GAA4792033.1"/>
    <property type="molecule type" value="Genomic_DNA"/>
</dbReference>
<evidence type="ECO:0000313" key="1">
    <source>
        <dbReference type="EMBL" id="GAA4792033.1"/>
    </source>
</evidence>
<organism evidence="1 2">
    <name type="scientific">Lysobacter hankyongensis</name>
    <dbReference type="NCBI Taxonomy" id="1176535"/>
    <lineage>
        <taxon>Bacteria</taxon>
        <taxon>Pseudomonadati</taxon>
        <taxon>Pseudomonadota</taxon>
        <taxon>Gammaproteobacteria</taxon>
        <taxon>Lysobacterales</taxon>
        <taxon>Lysobacteraceae</taxon>
        <taxon>Lysobacter</taxon>
    </lineage>
</organism>
<evidence type="ECO:0000313" key="2">
    <source>
        <dbReference type="Proteomes" id="UP001499959"/>
    </source>
</evidence>
<sequence>MPTLNEYLGGLVASITDARVIADLQTVQVAEQYAKHDLLKHFSVPRMRIGDIELTIPVAIEGLSERSGYQLDPIGNAEFKRICARELSRFVGYVELPPVAAQKLLSALDAHIPKLVDGIRVSGDRIKPMLTFAGDIISNLFDIGIEARLHEGKFPDGYPQDEITKRCHELGLGLVNGVVDKPVLDQLAVIAESHRLREQRPEDIIHIRMKIGEDGMEWQTSERSDGTIERKLIPE</sequence>
<accession>A0ABP9B8M7</accession>
<name>A0ABP9B8M7_9GAMM</name>
<keyword evidence="2" id="KW-1185">Reference proteome</keyword>
<dbReference type="RefSeq" id="WP_345302865.1">
    <property type="nucleotide sequence ID" value="NZ_BAABJE010000007.1"/>
</dbReference>
<comment type="caution">
    <text evidence="1">The sequence shown here is derived from an EMBL/GenBank/DDBJ whole genome shotgun (WGS) entry which is preliminary data.</text>
</comment>